<keyword evidence="7" id="KW-0915">Sodium</keyword>
<evidence type="ECO:0000313" key="15">
    <source>
        <dbReference type="Proteomes" id="UP000054359"/>
    </source>
</evidence>
<evidence type="ECO:0000256" key="10">
    <source>
        <dbReference type="ARBA" id="ARBA00023201"/>
    </source>
</evidence>
<evidence type="ECO:0000256" key="8">
    <source>
        <dbReference type="ARBA" id="ARBA00023065"/>
    </source>
</evidence>
<keyword evidence="9 13" id="KW-0472">Membrane</keyword>
<dbReference type="PANTHER" id="PTHR33327:SF3">
    <property type="entry name" value="RNA-DIRECTED DNA POLYMERASE"/>
    <property type="match status" value="1"/>
</dbReference>
<dbReference type="EMBL" id="KK117329">
    <property type="protein sequence ID" value="KFM70170.1"/>
    <property type="molecule type" value="Genomic_DNA"/>
</dbReference>
<keyword evidence="6 13" id="KW-1133">Transmembrane helix</keyword>
<dbReference type="AlphaFoldDB" id="A0A087TYI1"/>
<reference evidence="14 15" key="1">
    <citation type="submission" date="2013-11" db="EMBL/GenBank/DDBJ databases">
        <title>Genome sequencing of Stegodyphus mimosarum.</title>
        <authorList>
            <person name="Bechsgaard J."/>
        </authorList>
    </citation>
    <scope>NUCLEOTIDE SEQUENCE [LARGE SCALE GENOMIC DNA]</scope>
</reference>
<evidence type="ECO:0000256" key="9">
    <source>
        <dbReference type="ARBA" id="ARBA00023136"/>
    </source>
</evidence>
<evidence type="ECO:0000256" key="11">
    <source>
        <dbReference type="ARBA" id="ARBA00023303"/>
    </source>
</evidence>
<sequence>MSLIIIDDVNIRITEQTIREIKRDDKSKTLEEVNMKHKAFVKYASRVFTDSSITAVSNIFNTVDIRRRIFRAVVLLICLTGFLYQCVSFFKYALQYPTDVNIAIEKLEHLEIPAYTFCNNNGIMRSKYCAKYPHHCTPPEEIICIKYKEYCSENNTMLKPRFTENIWDIIKDGGSKQKYAAAKERFLNTFKESENKRISRLITGLELGDMMKSQLLRKMRSLGSNDISDKVLRTLWLDKMLDAVKNILI</sequence>
<keyword evidence="10 12" id="KW-0739">Sodium transport</keyword>
<accession>A0A087TYI1</accession>
<feature type="transmembrane region" description="Helical" evidence="13">
    <location>
        <begin position="69"/>
        <end position="90"/>
    </location>
</feature>
<evidence type="ECO:0000313" key="14">
    <source>
        <dbReference type="EMBL" id="KFM70170.1"/>
    </source>
</evidence>
<evidence type="ECO:0000256" key="2">
    <source>
        <dbReference type="ARBA" id="ARBA00007193"/>
    </source>
</evidence>
<evidence type="ECO:0000256" key="13">
    <source>
        <dbReference type="SAM" id="Phobius"/>
    </source>
</evidence>
<keyword evidence="8 12" id="KW-0406">Ion transport</keyword>
<dbReference type="InterPro" id="IPR001873">
    <property type="entry name" value="ENaC"/>
</dbReference>
<keyword evidence="4 12" id="KW-0894">Sodium channel</keyword>
<evidence type="ECO:0000256" key="5">
    <source>
        <dbReference type="ARBA" id="ARBA00022692"/>
    </source>
</evidence>
<name>A0A087TYI1_STEMI</name>
<evidence type="ECO:0000256" key="1">
    <source>
        <dbReference type="ARBA" id="ARBA00004141"/>
    </source>
</evidence>
<evidence type="ECO:0000256" key="3">
    <source>
        <dbReference type="ARBA" id="ARBA00022448"/>
    </source>
</evidence>
<keyword evidence="3 12" id="KW-0813">Transport</keyword>
<evidence type="ECO:0000256" key="12">
    <source>
        <dbReference type="RuleBase" id="RU000679"/>
    </source>
</evidence>
<comment type="subcellular location">
    <subcellularLocation>
        <location evidence="1">Membrane</location>
        <topology evidence="1">Multi-pass membrane protein</topology>
    </subcellularLocation>
</comment>
<keyword evidence="5 12" id="KW-0812">Transmembrane</keyword>
<evidence type="ECO:0000256" key="4">
    <source>
        <dbReference type="ARBA" id="ARBA00022461"/>
    </source>
</evidence>
<proteinExistence type="inferred from homology"/>
<evidence type="ECO:0000256" key="6">
    <source>
        <dbReference type="ARBA" id="ARBA00022989"/>
    </source>
</evidence>
<dbReference type="Pfam" id="PF00858">
    <property type="entry name" value="ASC"/>
    <property type="match status" value="1"/>
</dbReference>
<keyword evidence="11 12" id="KW-0407">Ion channel</keyword>
<dbReference type="GO" id="GO:0016020">
    <property type="term" value="C:membrane"/>
    <property type="evidence" value="ECO:0007669"/>
    <property type="project" value="UniProtKB-SubCell"/>
</dbReference>
<dbReference type="GO" id="GO:0005272">
    <property type="term" value="F:sodium channel activity"/>
    <property type="evidence" value="ECO:0007669"/>
    <property type="project" value="UniProtKB-KW"/>
</dbReference>
<dbReference type="Proteomes" id="UP000054359">
    <property type="component" value="Unassembled WGS sequence"/>
</dbReference>
<evidence type="ECO:0000256" key="7">
    <source>
        <dbReference type="ARBA" id="ARBA00023053"/>
    </source>
</evidence>
<comment type="similarity">
    <text evidence="2 12">Belongs to the amiloride-sensitive sodium channel (TC 1.A.6) family.</text>
</comment>
<gene>
    <name evidence="14" type="ORF">X975_05035</name>
</gene>
<dbReference type="OrthoDB" id="6423739at2759"/>
<keyword evidence="15" id="KW-1185">Reference proteome</keyword>
<dbReference type="PANTHER" id="PTHR33327">
    <property type="entry name" value="ENDONUCLEASE"/>
    <property type="match status" value="1"/>
</dbReference>
<organism evidence="14 15">
    <name type="scientific">Stegodyphus mimosarum</name>
    <name type="common">African social velvet spider</name>
    <dbReference type="NCBI Taxonomy" id="407821"/>
    <lineage>
        <taxon>Eukaryota</taxon>
        <taxon>Metazoa</taxon>
        <taxon>Ecdysozoa</taxon>
        <taxon>Arthropoda</taxon>
        <taxon>Chelicerata</taxon>
        <taxon>Arachnida</taxon>
        <taxon>Araneae</taxon>
        <taxon>Araneomorphae</taxon>
        <taxon>Entelegynae</taxon>
        <taxon>Eresoidea</taxon>
        <taxon>Eresidae</taxon>
        <taxon>Stegodyphus</taxon>
    </lineage>
</organism>
<protein>
    <submittedName>
        <fullName evidence="14">Uncharacterized protein</fullName>
    </submittedName>
</protein>
<feature type="non-terminal residue" evidence="14">
    <location>
        <position position="249"/>
    </location>
</feature>